<dbReference type="RefSeq" id="WP_311020603.1">
    <property type="nucleotide sequence ID" value="NZ_JAUHGG010000003.1"/>
</dbReference>
<evidence type="ECO:0000313" key="1">
    <source>
        <dbReference type="EMBL" id="MDS1821670.1"/>
    </source>
</evidence>
<accession>A0AAW8Q2Z7</accession>
<evidence type="ECO:0000313" key="2">
    <source>
        <dbReference type="Proteomes" id="UP001253193"/>
    </source>
</evidence>
<dbReference type="Proteomes" id="UP001253193">
    <property type="component" value="Unassembled WGS sequence"/>
</dbReference>
<organism evidence="1 2">
    <name type="scientific">Vibrio parahaemolyticus</name>
    <dbReference type="NCBI Taxonomy" id="670"/>
    <lineage>
        <taxon>Bacteria</taxon>
        <taxon>Pseudomonadati</taxon>
        <taxon>Pseudomonadota</taxon>
        <taxon>Gammaproteobacteria</taxon>
        <taxon>Vibrionales</taxon>
        <taxon>Vibrionaceae</taxon>
        <taxon>Vibrio</taxon>
    </lineage>
</organism>
<dbReference type="CDD" id="cd11530">
    <property type="entry name" value="NTP-PPase_DR2231_like"/>
    <property type="match status" value="1"/>
</dbReference>
<dbReference type="EMBL" id="JAUHGG010000003">
    <property type="protein sequence ID" value="MDS1821670.1"/>
    <property type="molecule type" value="Genomic_DNA"/>
</dbReference>
<dbReference type="InterPro" id="IPR021130">
    <property type="entry name" value="PRib-ATP_PPHydrolase-like"/>
</dbReference>
<dbReference type="InterPro" id="IPR023292">
    <property type="entry name" value="NTP_PyroPHydrolase-like_dom_sf"/>
</dbReference>
<dbReference type="Gene3D" id="1.10.3420.10">
    <property type="entry name" value="putative ntp pyrophosphohydrolase like domain"/>
    <property type="match status" value="1"/>
</dbReference>
<dbReference type="AlphaFoldDB" id="A0AAW8Q2Z7"/>
<name>A0AAW8Q2Z7_VIBPH</name>
<reference evidence="1" key="1">
    <citation type="submission" date="2023-06" db="EMBL/GenBank/DDBJ databases">
        <title>Genomic Diversity of Vibrio spp. and Metagenomic Analysis of Pathogens in Florida Gulf Coastal Waters Following Hurricane Ian.</title>
        <authorList>
            <person name="Brumfield K.D."/>
        </authorList>
    </citation>
    <scope>NUCLEOTIDE SEQUENCE</scope>
    <source>
        <strain evidence="1">WBS2B-138</strain>
    </source>
</reference>
<gene>
    <name evidence="1" type="ORF">QX249_13510</name>
</gene>
<proteinExistence type="predicted"/>
<protein>
    <submittedName>
        <fullName evidence="1">Nucleoside triphosphate pyrophosphohydrolase family protein</fullName>
    </submittedName>
</protein>
<comment type="caution">
    <text evidence="1">The sequence shown here is derived from an EMBL/GenBank/DDBJ whole genome shotgun (WGS) entry which is preliminary data.</text>
</comment>
<dbReference type="Pfam" id="PF01503">
    <property type="entry name" value="PRA-PH"/>
    <property type="match status" value="1"/>
</dbReference>
<sequence>MALKELTSEIKEKLFNDIREFRNTFDLPVAQPDGFTSKHDDLHTSLYLEELQELALSTSKIDIADSIGDQVYVLVGRVVQHGGWSIEIEYIVDVLMRLAKNLDIDFLRCWDEIHSSNMSKTAKNTEEYEACERFYAENGVKVEPTMVNGLIVIKCAEDTIYKESEIKKGKVMKSIYYKEADLSFVGELKSK</sequence>
<dbReference type="InterPro" id="IPR033653">
    <property type="entry name" value="NTP-PPase_DR2231-like"/>
</dbReference>